<gene>
    <name evidence="1" type="ORF">STSU_010420</name>
</gene>
<keyword evidence="2" id="KW-1185">Reference proteome</keyword>
<proteinExistence type="predicted"/>
<sequence length="284" mass="29786">MAGLLRVTPAGDRLFVRARDGRIVGWYDPEDGVPGPGGAGEGGRIRIAHEPLRAEVLAALAPFVTGEVTVGPPPVPTSARLARLALHPDDDLAPNRPGEALHARLDHLPARGRAARALHDPHRADRTLLTAEQTVGAALDGWEGAGWRLLHSLPLPGDDRIPHLAVGPGGVFAVHTVPARRLPVRTGAALLRPPGTGRDTAVPPLRLARRRAERASYALATAVHPLLVLVGPAGRTAVPPGPADVRILSAADVPALAALGGVLKPADVETVYATARDRRTWTRT</sequence>
<name>A0A7G3UC08_STRT9</name>
<protein>
    <recommendedName>
        <fullName evidence="3">NERD domain-containing protein</fullName>
    </recommendedName>
</protein>
<evidence type="ECO:0000313" key="2">
    <source>
        <dbReference type="Proteomes" id="UP000005940"/>
    </source>
</evidence>
<dbReference type="AlphaFoldDB" id="A0A7G3UC08"/>
<accession>A0A7G3UC08</accession>
<evidence type="ECO:0000313" key="1">
    <source>
        <dbReference type="EMBL" id="QKM67518.1"/>
    </source>
</evidence>
<reference evidence="1 2" key="1">
    <citation type="journal article" date="2012" name="J. Bacteriol.">
        <title>Draft genome of Streptomyces tsukubaensis NRRL 18488, the producer of the clinically important immunosuppressant tacrolimus (FK506).</title>
        <authorList>
            <person name="Barreiro C."/>
            <person name="Prieto C."/>
            <person name="Sola-Landa A."/>
            <person name="Solera E."/>
            <person name="Martinez-Castro M."/>
            <person name="Perez-Redondo R."/>
            <person name="Garcia-Estrada C."/>
            <person name="Aparicio J.F."/>
            <person name="Fernandez-Martinez L.T."/>
            <person name="Santos-Aberturas J."/>
            <person name="Salehi-Najafabadi Z."/>
            <person name="Rodriguez-Garcia A."/>
            <person name="Tauch A."/>
            <person name="Martin J.F."/>
        </authorList>
    </citation>
    <scope>NUCLEOTIDE SEQUENCE [LARGE SCALE GENOMIC DNA]</scope>
    <source>
        <strain evidence="2">DSM 42081 / NBRC 108919 / NRRL 18488 / 9993</strain>
    </source>
</reference>
<organism evidence="1 2">
    <name type="scientific">Streptomyces tsukubensis (strain DSM 42081 / NBRC 108919 / NRRL 18488 / 9993)</name>
    <dbReference type="NCBI Taxonomy" id="1114943"/>
    <lineage>
        <taxon>Bacteria</taxon>
        <taxon>Bacillati</taxon>
        <taxon>Actinomycetota</taxon>
        <taxon>Actinomycetes</taxon>
        <taxon>Kitasatosporales</taxon>
        <taxon>Streptomycetaceae</taxon>
        <taxon>Streptomyces</taxon>
    </lineage>
</organism>
<dbReference type="RefSeq" id="WP_130584825.1">
    <property type="nucleotide sequence ID" value="NZ_CP029159.1"/>
</dbReference>
<dbReference type="EMBL" id="CP029159">
    <property type="protein sequence ID" value="QKM67518.1"/>
    <property type="molecule type" value="Genomic_DNA"/>
</dbReference>
<evidence type="ECO:0008006" key="3">
    <source>
        <dbReference type="Google" id="ProtNLM"/>
    </source>
</evidence>
<dbReference type="Proteomes" id="UP000005940">
    <property type="component" value="Chromosome"/>
</dbReference>